<dbReference type="Gene3D" id="3.40.50.300">
    <property type="entry name" value="P-loop containing nucleotide triphosphate hydrolases"/>
    <property type="match status" value="1"/>
</dbReference>
<gene>
    <name evidence="1" type="ORF">GCM10009680_58100</name>
</gene>
<dbReference type="EMBL" id="BAAALR010000065">
    <property type="protein sequence ID" value="GAA1709508.1"/>
    <property type="molecule type" value="Genomic_DNA"/>
</dbReference>
<evidence type="ECO:0000313" key="2">
    <source>
        <dbReference type="Proteomes" id="UP001499947"/>
    </source>
</evidence>
<sequence>MHTATPRPVQLPAGRADFTGGADALDTLRKLLLSARESVTAVRVVQGLGGVGKTALAVCVAQAVREQFPDGQLFVDLIGHNSRFELTPRGSGVHDRRQCVGGHVMVFTDHVGVRATCVACHV</sequence>
<dbReference type="SUPFAM" id="SSF52540">
    <property type="entry name" value="P-loop containing nucleoside triphosphate hydrolases"/>
    <property type="match status" value="1"/>
</dbReference>
<dbReference type="RefSeq" id="WP_211121403.1">
    <property type="nucleotide sequence ID" value="NZ_BAAALR010000065.1"/>
</dbReference>
<dbReference type="InterPro" id="IPR027417">
    <property type="entry name" value="P-loop_NTPase"/>
</dbReference>
<comment type="caution">
    <text evidence="1">The sequence shown here is derived from an EMBL/GenBank/DDBJ whole genome shotgun (WGS) entry which is preliminary data.</text>
</comment>
<name>A0ABP4UQ21_9ACTN</name>
<reference evidence="2" key="1">
    <citation type="journal article" date="2019" name="Int. J. Syst. Evol. Microbiol.">
        <title>The Global Catalogue of Microorganisms (GCM) 10K type strain sequencing project: providing services to taxonomists for standard genome sequencing and annotation.</title>
        <authorList>
            <consortium name="The Broad Institute Genomics Platform"/>
            <consortium name="The Broad Institute Genome Sequencing Center for Infectious Disease"/>
            <person name="Wu L."/>
            <person name="Ma J."/>
        </authorList>
    </citation>
    <scope>NUCLEOTIDE SEQUENCE [LARGE SCALE GENOMIC DNA]</scope>
    <source>
        <strain evidence="2">JCM 13244</strain>
    </source>
</reference>
<protein>
    <recommendedName>
        <fullName evidence="3">NB-ARC domain-containing protein</fullName>
    </recommendedName>
</protein>
<keyword evidence="2" id="KW-1185">Reference proteome</keyword>
<organism evidence="1 2">
    <name type="scientific">Streptomyces yatensis</name>
    <dbReference type="NCBI Taxonomy" id="155177"/>
    <lineage>
        <taxon>Bacteria</taxon>
        <taxon>Bacillati</taxon>
        <taxon>Actinomycetota</taxon>
        <taxon>Actinomycetes</taxon>
        <taxon>Kitasatosporales</taxon>
        <taxon>Streptomycetaceae</taxon>
        <taxon>Streptomyces</taxon>
        <taxon>Streptomyces violaceusniger group</taxon>
    </lineage>
</organism>
<evidence type="ECO:0008006" key="3">
    <source>
        <dbReference type="Google" id="ProtNLM"/>
    </source>
</evidence>
<proteinExistence type="predicted"/>
<evidence type="ECO:0000313" key="1">
    <source>
        <dbReference type="EMBL" id="GAA1709508.1"/>
    </source>
</evidence>
<accession>A0ABP4UQ21</accession>
<dbReference type="Proteomes" id="UP001499947">
    <property type="component" value="Unassembled WGS sequence"/>
</dbReference>